<dbReference type="EC" id="2.7.13.3" evidence="3"/>
<proteinExistence type="predicted"/>
<dbReference type="PRINTS" id="PR00344">
    <property type="entry name" value="BCTRLSENSOR"/>
</dbReference>
<dbReference type="SMART" id="SM00388">
    <property type="entry name" value="HisKA"/>
    <property type="match status" value="1"/>
</dbReference>
<keyword evidence="9" id="KW-0902">Two-component regulatory system</keyword>
<name>A0A1G8H583_9MICO</name>
<feature type="domain" description="Histidine kinase" evidence="12">
    <location>
        <begin position="244"/>
        <end position="463"/>
    </location>
</feature>
<dbReference type="InterPro" id="IPR036097">
    <property type="entry name" value="HisK_dim/P_sf"/>
</dbReference>
<keyword evidence="10 11" id="KW-0472">Membrane</keyword>
<dbReference type="InterPro" id="IPR050428">
    <property type="entry name" value="TCS_sensor_his_kinase"/>
</dbReference>
<dbReference type="SMART" id="SM00304">
    <property type="entry name" value="HAMP"/>
    <property type="match status" value="1"/>
</dbReference>
<dbReference type="Gene3D" id="3.30.565.10">
    <property type="entry name" value="Histidine kinase-like ATPase, C-terminal domain"/>
    <property type="match status" value="1"/>
</dbReference>
<dbReference type="OrthoDB" id="9786919at2"/>
<comment type="subcellular location">
    <subcellularLocation>
        <location evidence="2">Cell membrane</location>
    </subcellularLocation>
</comment>
<evidence type="ECO:0000256" key="7">
    <source>
        <dbReference type="ARBA" id="ARBA00022777"/>
    </source>
</evidence>
<feature type="transmembrane region" description="Helical" evidence="11">
    <location>
        <begin position="161"/>
        <end position="182"/>
    </location>
</feature>
<dbReference type="InterPro" id="IPR003594">
    <property type="entry name" value="HATPase_dom"/>
</dbReference>
<dbReference type="Pfam" id="PF00512">
    <property type="entry name" value="HisKA"/>
    <property type="match status" value="1"/>
</dbReference>
<dbReference type="InterPro" id="IPR036890">
    <property type="entry name" value="HATPase_C_sf"/>
</dbReference>
<dbReference type="InterPro" id="IPR003660">
    <property type="entry name" value="HAMP_dom"/>
</dbReference>
<dbReference type="PROSITE" id="PS50109">
    <property type="entry name" value="HIS_KIN"/>
    <property type="match status" value="1"/>
</dbReference>
<evidence type="ECO:0000256" key="1">
    <source>
        <dbReference type="ARBA" id="ARBA00000085"/>
    </source>
</evidence>
<evidence type="ECO:0000256" key="4">
    <source>
        <dbReference type="ARBA" id="ARBA00022553"/>
    </source>
</evidence>
<sequence length="463" mass="48888">MRLRVLLPLLVLGLLAVCAIVVPVAEGIAVSRTQQLTLQRATAMDQIVQRAAAAVRDDDADDLARYLDRLHSTYGEAVLVVDAGGDVLASAGDIGRGAEVERLMLTASRAVPQWSLPTVVPWSPDVALVAEPVLADASVPVAAVVLAVDLTSARADVVRSWLLVALAGLLGLATLLVASLQWTRWVLRPVRALDAAATALAEHRDPDLRAESGPPELRTLTDSFRRMASSVEDALEQQRGFVADASHQLRNPLAAVRLRLDASSRDAPDPEMLAAVDGDLDRLERTVDRMLDLADAEHRATAEASGRRSGFAEASPRAHVTSAVALAEPWMGRLAGTGQHLVVEGDDELAVACRRSDLEEMVEIAIDNARKYAGEGATVRLRLARSGERVVLTIADDGPGLEADDLARAGTRFWRASAHGGLPGTGLGLAILRELARANDATATVGVADEGGLAVTLGLRAAS</sequence>
<evidence type="ECO:0000313" key="14">
    <source>
        <dbReference type="EMBL" id="SDI01776.1"/>
    </source>
</evidence>
<evidence type="ECO:0000259" key="13">
    <source>
        <dbReference type="PROSITE" id="PS50885"/>
    </source>
</evidence>
<dbReference type="GO" id="GO:0000155">
    <property type="term" value="F:phosphorelay sensor kinase activity"/>
    <property type="evidence" value="ECO:0007669"/>
    <property type="project" value="InterPro"/>
</dbReference>
<dbReference type="Gene3D" id="6.10.340.10">
    <property type="match status" value="1"/>
</dbReference>
<dbReference type="PANTHER" id="PTHR45436">
    <property type="entry name" value="SENSOR HISTIDINE KINASE YKOH"/>
    <property type="match status" value="1"/>
</dbReference>
<dbReference type="Pfam" id="PF00672">
    <property type="entry name" value="HAMP"/>
    <property type="match status" value="1"/>
</dbReference>
<dbReference type="Proteomes" id="UP000198822">
    <property type="component" value="Chromosome I"/>
</dbReference>
<evidence type="ECO:0000256" key="8">
    <source>
        <dbReference type="ARBA" id="ARBA00022989"/>
    </source>
</evidence>
<keyword evidence="7 14" id="KW-0418">Kinase</keyword>
<dbReference type="CDD" id="cd00075">
    <property type="entry name" value="HATPase"/>
    <property type="match status" value="1"/>
</dbReference>
<evidence type="ECO:0000256" key="11">
    <source>
        <dbReference type="SAM" id="Phobius"/>
    </source>
</evidence>
<keyword evidence="6 11" id="KW-0812">Transmembrane</keyword>
<dbReference type="Gene3D" id="1.10.287.130">
    <property type="match status" value="1"/>
</dbReference>
<evidence type="ECO:0000256" key="9">
    <source>
        <dbReference type="ARBA" id="ARBA00023012"/>
    </source>
</evidence>
<evidence type="ECO:0000256" key="2">
    <source>
        <dbReference type="ARBA" id="ARBA00004236"/>
    </source>
</evidence>
<keyword evidence="4" id="KW-0597">Phosphoprotein</keyword>
<evidence type="ECO:0000256" key="10">
    <source>
        <dbReference type="ARBA" id="ARBA00023136"/>
    </source>
</evidence>
<dbReference type="GO" id="GO:0005886">
    <property type="term" value="C:plasma membrane"/>
    <property type="evidence" value="ECO:0007669"/>
    <property type="project" value="UniProtKB-SubCell"/>
</dbReference>
<dbReference type="InterPro" id="IPR003661">
    <property type="entry name" value="HisK_dim/P_dom"/>
</dbReference>
<organism evidence="14 15">
    <name type="scientific">Agrococcus jejuensis</name>
    <dbReference type="NCBI Taxonomy" id="399736"/>
    <lineage>
        <taxon>Bacteria</taxon>
        <taxon>Bacillati</taxon>
        <taxon>Actinomycetota</taxon>
        <taxon>Actinomycetes</taxon>
        <taxon>Micrococcales</taxon>
        <taxon>Microbacteriaceae</taxon>
        <taxon>Agrococcus</taxon>
    </lineage>
</organism>
<comment type="catalytic activity">
    <reaction evidence="1">
        <text>ATP + protein L-histidine = ADP + protein N-phospho-L-histidine.</text>
        <dbReference type="EC" id="2.7.13.3"/>
    </reaction>
</comment>
<accession>A0A1G8H583</accession>
<reference evidence="15" key="1">
    <citation type="submission" date="2016-10" db="EMBL/GenBank/DDBJ databases">
        <authorList>
            <person name="Varghese N."/>
            <person name="Submissions S."/>
        </authorList>
    </citation>
    <scope>NUCLEOTIDE SEQUENCE [LARGE SCALE GENOMIC DNA]</scope>
    <source>
        <strain evidence="15">DSM 22002</strain>
    </source>
</reference>
<evidence type="ECO:0000256" key="5">
    <source>
        <dbReference type="ARBA" id="ARBA00022679"/>
    </source>
</evidence>
<dbReference type="PROSITE" id="PS50885">
    <property type="entry name" value="HAMP"/>
    <property type="match status" value="1"/>
</dbReference>
<dbReference type="RefSeq" id="WP_092506616.1">
    <property type="nucleotide sequence ID" value="NZ_LT629695.1"/>
</dbReference>
<dbReference type="CDD" id="cd00082">
    <property type="entry name" value="HisKA"/>
    <property type="match status" value="1"/>
</dbReference>
<dbReference type="AlphaFoldDB" id="A0A1G8H583"/>
<evidence type="ECO:0000259" key="12">
    <source>
        <dbReference type="PROSITE" id="PS50109"/>
    </source>
</evidence>
<dbReference type="InterPro" id="IPR005467">
    <property type="entry name" value="His_kinase_dom"/>
</dbReference>
<keyword evidence="5" id="KW-0808">Transferase</keyword>
<keyword evidence="15" id="KW-1185">Reference proteome</keyword>
<feature type="domain" description="HAMP" evidence="13">
    <location>
        <begin position="184"/>
        <end position="236"/>
    </location>
</feature>
<keyword evidence="8 11" id="KW-1133">Transmembrane helix</keyword>
<dbReference type="PANTHER" id="PTHR45436:SF5">
    <property type="entry name" value="SENSOR HISTIDINE KINASE TRCS"/>
    <property type="match status" value="1"/>
</dbReference>
<dbReference type="Pfam" id="PF02518">
    <property type="entry name" value="HATPase_c"/>
    <property type="match status" value="1"/>
</dbReference>
<evidence type="ECO:0000313" key="15">
    <source>
        <dbReference type="Proteomes" id="UP000198822"/>
    </source>
</evidence>
<dbReference type="InterPro" id="IPR004358">
    <property type="entry name" value="Sig_transdc_His_kin-like_C"/>
</dbReference>
<dbReference type="EMBL" id="LT629695">
    <property type="protein sequence ID" value="SDI01776.1"/>
    <property type="molecule type" value="Genomic_DNA"/>
</dbReference>
<dbReference type="STRING" id="399736.SAMN04489720_3219"/>
<dbReference type="SUPFAM" id="SSF47384">
    <property type="entry name" value="Homodimeric domain of signal transducing histidine kinase"/>
    <property type="match status" value="1"/>
</dbReference>
<dbReference type="SUPFAM" id="SSF55874">
    <property type="entry name" value="ATPase domain of HSP90 chaperone/DNA topoisomerase II/histidine kinase"/>
    <property type="match status" value="1"/>
</dbReference>
<evidence type="ECO:0000256" key="3">
    <source>
        <dbReference type="ARBA" id="ARBA00012438"/>
    </source>
</evidence>
<gene>
    <name evidence="14" type="ORF">SAMN04489720_3219</name>
</gene>
<dbReference type="SMART" id="SM00387">
    <property type="entry name" value="HATPase_c"/>
    <property type="match status" value="1"/>
</dbReference>
<protein>
    <recommendedName>
        <fullName evidence="3">histidine kinase</fullName>
        <ecNumber evidence="3">2.7.13.3</ecNumber>
    </recommendedName>
</protein>
<evidence type="ECO:0000256" key="6">
    <source>
        <dbReference type="ARBA" id="ARBA00022692"/>
    </source>
</evidence>